<dbReference type="Pfam" id="PF00379">
    <property type="entry name" value="Chitin_bind_4"/>
    <property type="match status" value="1"/>
</dbReference>
<dbReference type="GO" id="GO:0008010">
    <property type="term" value="F:structural constituent of chitin-based larval cuticle"/>
    <property type="evidence" value="ECO:0007669"/>
    <property type="project" value="TreeGrafter"/>
</dbReference>
<dbReference type="AlphaFoldDB" id="A0A1E1WVN3"/>
<feature type="region of interest" description="Disordered" evidence="3">
    <location>
        <begin position="353"/>
        <end position="382"/>
    </location>
</feature>
<evidence type="ECO:0008006" key="5">
    <source>
        <dbReference type="Google" id="ProtNLM"/>
    </source>
</evidence>
<dbReference type="PANTHER" id="PTHR10380">
    <property type="entry name" value="CUTICLE PROTEIN"/>
    <property type="match status" value="1"/>
</dbReference>
<proteinExistence type="predicted"/>
<keyword evidence="2" id="KW-0193">Cuticle</keyword>
<feature type="region of interest" description="Disordered" evidence="3">
    <location>
        <begin position="256"/>
        <end position="338"/>
    </location>
</feature>
<evidence type="ECO:0000256" key="2">
    <source>
        <dbReference type="PROSITE-ProRule" id="PRU00497"/>
    </source>
</evidence>
<protein>
    <recommendedName>
        <fullName evidence="5">Cuticle protein 6</fullName>
    </recommendedName>
</protein>
<gene>
    <name evidence="4" type="ORF">g.12714</name>
</gene>
<evidence type="ECO:0000313" key="4">
    <source>
        <dbReference type="EMBL" id="JAT91042.1"/>
    </source>
</evidence>
<feature type="compositionally biased region" description="Polar residues" evidence="3">
    <location>
        <begin position="223"/>
        <end position="232"/>
    </location>
</feature>
<name>A0A1E1WVN3_PECGO</name>
<dbReference type="EMBL" id="GDQN01000012">
    <property type="protein sequence ID" value="JAT91042.1"/>
    <property type="molecule type" value="Transcribed_RNA"/>
</dbReference>
<sequence length="382" mass="41890">VRIILVPYTLKMLRFVTVFAVVLVVALAAPSPTNVFKIDITPEEAQQYLNSLPFNEPKLSGRTAVLPLVRYDSPQFRAADAGPTLGHYWKNGQEIENTDDYVEEVYNAAQFHGQDGLGAYAYGYNAPESAKVENRARSGDVTGSYEYKSGNNDLIKVRYWADSQGFHQEDNLPKVVLEPVKESEDVRQARLAHEKAWQEAAAAAAQQPDPQGEYTPGKYEHQPSASEQQGVAVQAPGQNFHQQKQIQGEYIPSASEQQGVSVAAPEQDARQGKAYSSAQASFQAPQFGQQKAQYSQQSSQYSQSSASAFGQPAQGQYGQQQLQGKPEEPEPTGPPRGFFYSFDYPVSIIVRKDAQGQTGPVNPGQPIDHDTVGVSANPQRYG</sequence>
<evidence type="ECO:0000256" key="1">
    <source>
        <dbReference type="ARBA" id="ARBA00022729"/>
    </source>
</evidence>
<feature type="compositionally biased region" description="Low complexity" evidence="3">
    <location>
        <begin position="286"/>
        <end position="324"/>
    </location>
</feature>
<dbReference type="InterPro" id="IPR050468">
    <property type="entry name" value="Cuticle_Struct_Prot"/>
</dbReference>
<organism evidence="4">
    <name type="scientific">Pectinophora gossypiella</name>
    <name type="common">Cotton pink bollworm</name>
    <name type="synonym">Depressaria gossypiella</name>
    <dbReference type="NCBI Taxonomy" id="13191"/>
    <lineage>
        <taxon>Eukaryota</taxon>
        <taxon>Metazoa</taxon>
        <taxon>Ecdysozoa</taxon>
        <taxon>Arthropoda</taxon>
        <taxon>Hexapoda</taxon>
        <taxon>Insecta</taxon>
        <taxon>Pterygota</taxon>
        <taxon>Neoptera</taxon>
        <taxon>Endopterygota</taxon>
        <taxon>Lepidoptera</taxon>
        <taxon>Glossata</taxon>
        <taxon>Ditrysia</taxon>
        <taxon>Gelechioidea</taxon>
        <taxon>Gelechiidae</taxon>
        <taxon>Apatetrinae</taxon>
        <taxon>Pectinophora</taxon>
    </lineage>
</organism>
<feature type="compositionally biased region" description="Low complexity" evidence="3">
    <location>
        <begin position="198"/>
        <end position="207"/>
    </location>
</feature>
<dbReference type="InterPro" id="IPR000618">
    <property type="entry name" value="Insect_cuticle"/>
</dbReference>
<reference evidence="4" key="1">
    <citation type="submission" date="2015-09" db="EMBL/GenBank/DDBJ databases">
        <title>De novo assembly of Pectinophora gossypiella (Pink Bollworm) gut transcriptome.</title>
        <authorList>
            <person name="Tassone E.E."/>
        </authorList>
    </citation>
    <scope>NUCLEOTIDE SEQUENCE</scope>
</reference>
<dbReference type="PANTHER" id="PTHR10380:SF236">
    <property type="entry name" value="PUPAL CUTICLE PROTEIN EDG-84A-LIKE PROTEIN"/>
    <property type="match status" value="1"/>
</dbReference>
<feature type="non-terminal residue" evidence="4">
    <location>
        <position position="1"/>
    </location>
</feature>
<keyword evidence="1" id="KW-0732">Signal</keyword>
<feature type="region of interest" description="Disordered" evidence="3">
    <location>
        <begin position="198"/>
        <end position="232"/>
    </location>
</feature>
<dbReference type="PROSITE" id="PS51155">
    <property type="entry name" value="CHIT_BIND_RR_2"/>
    <property type="match status" value="1"/>
</dbReference>
<accession>A0A1E1WVN3</accession>
<feature type="compositionally biased region" description="Polar residues" evidence="3">
    <location>
        <begin position="274"/>
        <end position="284"/>
    </location>
</feature>
<dbReference type="OrthoDB" id="8188035at2759"/>
<evidence type="ECO:0000256" key="3">
    <source>
        <dbReference type="SAM" id="MobiDB-lite"/>
    </source>
</evidence>
<dbReference type="GO" id="GO:0062129">
    <property type="term" value="C:chitin-based extracellular matrix"/>
    <property type="evidence" value="ECO:0007669"/>
    <property type="project" value="TreeGrafter"/>
</dbReference>